<evidence type="ECO:0000313" key="3">
    <source>
        <dbReference type="Proteomes" id="UP001195769"/>
    </source>
</evidence>
<evidence type="ECO:0000313" key="2">
    <source>
        <dbReference type="EMBL" id="KAG1900032.1"/>
    </source>
</evidence>
<dbReference type="GeneID" id="64661404"/>
<accession>A0AAD4E631</accession>
<feature type="region of interest" description="Disordered" evidence="1">
    <location>
        <begin position="137"/>
        <end position="168"/>
    </location>
</feature>
<dbReference type="Proteomes" id="UP001195769">
    <property type="component" value="Unassembled WGS sequence"/>
</dbReference>
<name>A0AAD4E631_9AGAM</name>
<sequence>MSKRAASGGDEPPPKHHCTLQGNQALCDNGAWDILEKFLTTSMLFSEMNDALEAYLGDRYSEDDWVEPRRLLFSGDADNAESLKNLRVIRKMYILDSPAKSSMGIPGSRAVGRLPKSQIHKSRRLSKAAYKFILHEAEEDDEDEEEEEEVGEVGLSVQSPKATHCLVT</sequence>
<dbReference type="RefSeq" id="XP_041225608.1">
    <property type="nucleotide sequence ID" value="XM_041367106.1"/>
</dbReference>
<gene>
    <name evidence="2" type="ORF">F5891DRAFT_1189123</name>
</gene>
<dbReference type="AlphaFoldDB" id="A0AAD4E631"/>
<dbReference type="EMBL" id="JABBWK010000029">
    <property type="protein sequence ID" value="KAG1900032.1"/>
    <property type="molecule type" value="Genomic_DNA"/>
</dbReference>
<proteinExistence type="predicted"/>
<protein>
    <submittedName>
        <fullName evidence="2">Uncharacterized protein</fullName>
    </submittedName>
</protein>
<comment type="caution">
    <text evidence="2">The sequence shown here is derived from an EMBL/GenBank/DDBJ whole genome shotgun (WGS) entry which is preliminary data.</text>
</comment>
<feature type="compositionally biased region" description="Acidic residues" evidence="1">
    <location>
        <begin position="137"/>
        <end position="151"/>
    </location>
</feature>
<evidence type="ECO:0000256" key="1">
    <source>
        <dbReference type="SAM" id="MobiDB-lite"/>
    </source>
</evidence>
<reference evidence="2" key="1">
    <citation type="journal article" date="2020" name="New Phytol.">
        <title>Comparative genomics reveals dynamic genome evolution in host specialist ectomycorrhizal fungi.</title>
        <authorList>
            <person name="Lofgren L.A."/>
            <person name="Nguyen N.H."/>
            <person name="Vilgalys R."/>
            <person name="Ruytinx J."/>
            <person name="Liao H.L."/>
            <person name="Branco S."/>
            <person name="Kuo A."/>
            <person name="LaButti K."/>
            <person name="Lipzen A."/>
            <person name="Andreopoulos W."/>
            <person name="Pangilinan J."/>
            <person name="Riley R."/>
            <person name="Hundley H."/>
            <person name="Na H."/>
            <person name="Barry K."/>
            <person name="Grigoriev I.V."/>
            <person name="Stajich J.E."/>
            <person name="Kennedy P.G."/>
        </authorList>
    </citation>
    <scope>NUCLEOTIDE SEQUENCE</scope>
    <source>
        <strain evidence="2">FC203</strain>
    </source>
</reference>
<keyword evidence="3" id="KW-1185">Reference proteome</keyword>
<organism evidence="2 3">
    <name type="scientific">Suillus fuscotomentosus</name>
    <dbReference type="NCBI Taxonomy" id="1912939"/>
    <lineage>
        <taxon>Eukaryota</taxon>
        <taxon>Fungi</taxon>
        <taxon>Dikarya</taxon>
        <taxon>Basidiomycota</taxon>
        <taxon>Agaricomycotina</taxon>
        <taxon>Agaricomycetes</taxon>
        <taxon>Agaricomycetidae</taxon>
        <taxon>Boletales</taxon>
        <taxon>Suillineae</taxon>
        <taxon>Suillaceae</taxon>
        <taxon>Suillus</taxon>
    </lineage>
</organism>